<name>A0A8D8ZRA6_9HEMI</name>
<dbReference type="Pfam" id="PF00227">
    <property type="entry name" value="Proteasome"/>
    <property type="match status" value="1"/>
</dbReference>
<dbReference type="PANTHER" id="PTHR32194">
    <property type="entry name" value="METALLOPROTEASE TLDD"/>
    <property type="match status" value="1"/>
</dbReference>
<keyword evidence="3 5" id="KW-0647">Proteasome</keyword>
<reference evidence="5" key="1">
    <citation type="submission" date="2021-05" db="EMBL/GenBank/DDBJ databases">
        <authorList>
            <person name="Alioto T."/>
            <person name="Alioto T."/>
            <person name="Gomez Garrido J."/>
        </authorList>
    </citation>
    <scope>NUCLEOTIDE SEQUENCE</scope>
</reference>
<dbReference type="GO" id="GO:0005839">
    <property type="term" value="C:proteasome core complex"/>
    <property type="evidence" value="ECO:0007669"/>
    <property type="project" value="InterPro"/>
</dbReference>
<accession>A0A8D8ZRA6</accession>
<protein>
    <submittedName>
        <fullName evidence="5">Proteasome subunit beta type-1</fullName>
    </submittedName>
</protein>
<proteinExistence type="predicted"/>
<evidence type="ECO:0000256" key="1">
    <source>
        <dbReference type="ARBA" id="ARBA00004123"/>
    </source>
</evidence>
<dbReference type="Gene3D" id="3.60.20.10">
    <property type="entry name" value="Glutamine Phosphoribosylpyrophosphate, subunit 1, domain 1"/>
    <property type="match status" value="1"/>
</dbReference>
<dbReference type="GO" id="GO:0005737">
    <property type="term" value="C:cytoplasm"/>
    <property type="evidence" value="ECO:0007669"/>
    <property type="project" value="TreeGrafter"/>
</dbReference>
<dbReference type="InterPro" id="IPR023333">
    <property type="entry name" value="Proteasome_suB-type"/>
</dbReference>
<evidence type="ECO:0000256" key="3">
    <source>
        <dbReference type="ARBA" id="ARBA00022942"/>
    </source>
</evidence>
<sequence>MESLQDHWVQNGGSVLAIAGENYAVIASDSRISVKSTILSNNQLKTFRLLNNTAIGLCGAMVDAMEVVDRLEAELRTHAEEKGRPMSLQETADMVSLLLYQRRIFPYYVQVPVLVARNLKGVCRLKICLI</sequence>
<dbReference type="GO" id="GO:0051603">
    <property type="term" value="P:proteolysis involved in protein catabolic process"/>
    <property type="evidence" value="ECO:0007669"/>
    <property type="project" value="InterPro"/>
</dbReference>
<dbReference type="PANTHER" id="PTHR32194:SF2">
    <property type="entry name" value="PROTEASOME SUBUNIT BETA TYPE-1"/>
    <property type="match status" value="1"/>
</dbReference>
<evidence type="ECO:0000256" key="4">
    <source>
        <dbReference type="ARBA" id="ARBA00026071"/>
    </source>
</evidence>
<dbReference type="AlphaFoldDB" id="A0A8D8ZRA6"/>
<dbReference type="EMBL" id="HBUF01529805">
    <property type="protein sequence ID" value="CAG6751486.1"/>
    <property type="molecule type" value="Transcribed_RNA"/>
</dbReference>
<comment type="subcellular location">
    <subcellularLocation>
        <location evidence="1">Nucleus</location>
    </subcellularLocation>
</comment>
<organism evidence="5">
    <name type="scientific">Cacopsylla melanoneura</name>
    <dbReference type="NCBI Taxonomy" id="428564"/>
    <lineage>
        <taxon>Eukaryota</taxon>
        <taxon>Metazoa</taxon>
        <taxon>Ecdysozoa</taxon>
        <taxon>Arthropoda</taxon>
        <taxon>Hexapoda</taxon>
        <taxon>Insecta</taxon>
        <taxon>Pterygota</taxon>
        <taxon>Neoptera</taxon>
        <taxon>Paraneoptera</taxon>
        <taxon>Hemiptera</taxon>
        <taxon>Sternorrhyncha</taxon>
        <taxon>Psylloidea</taxon>
        <taxon>Psyllidae</taxon>
        <taxon>Psyllinae</taxon>
        <taxon>Cacopsylla</taxon>
    </lineage>
</organism>
<dbReference type="GO" id="GO:0005634">
    <property type="term" value="C:nucleus"/>
    <property type="evidence" value="ECO:0007669"/>
    <property type="project" value="UniProtKB-SubCell"/>
</dbReference>
<keyword evidence="2" id="KW-0963">Cytoplasm</keyword>
<dbReference type="SUPFAM" id="SSF56235">
    <property type="entry name" value="N-terminal nucleophile aminohydrolases (Ntn hydrolases)"/>
    <property type="match status" value="1"/>
</dbReference>
<comment type="subunit">
    <text evidence="4">The 26S proteasome consists of a 20S proteasome core and two 19S regulatory subunits. The 20S proteasome core is composed of 28 subunits that are arranged in four stacked rings, resulting in a barrel-shaped structure. The two end rings are each formed by seven alpha subunits, and the two central rings are each formed by seven beta subunits. The catalytic chamber with the active sites is on the inside of the barrel.</text>
</comment>
<dbReference type="InterPro" id="IPR001353">
    <property type="entry name" value="Proteasome_sua/b"/>
</dbReference>
<evidence type="ECO:0000256" key="2">
    <source>
        <dbReference type="ARBA" id="ARBA00022490"/>
    </source>
</evidence>
<evidence type="ECO:0000313" key="5">
    <source>
        <dbReference type="EMBL" id="CAG6751486.1"/>
    </source>
</evidence>
<dbReference type="InterPro" id="IPR029055">
    <property type="entry name" value="Ntn_hydrolases_N"/>
</dbReference>